<sequence length="251" mass="27638">MTARIPAYRLAQAQIKRFIEERGLTLGDALPPEGMLAEELGMSRPSLREAVKSLESLGILESRHGEGIYVKGFSFDTILDNLPYAFAADGKQLRELLQVRAAIETGAAPAILQHMSAAQLKTLRQQADHMLVLARSGEDVGEEDRQFQATLYGCLDNAFLSTLTDLLWRMFHRMGEARLALDGRLAEAAARDRIQLAKMIEAKDLEGLLQTCEKHFQRLLAQLEVSPAQPGDKPGKAGKRVASASSGQRQN</sequence>
<dbReference type="Gene3D" id="1.20.120.530">
    <property type="entry name" value="GntR ligand-binding domain-like"/>
    <property type="match status" value="1"/>
</dbReference>
<organism evidence="6 7">
    <name type="scientific">Herbaspirillum rubrisubalbicans Os34</name>
    <dbReference type="NCBI Taxonomy" id="1235827"/>
    <lineage>
        <taxon>Bacteria</taxon>
        <taxon>Pseudomonadati</taxon>
        <taxon>Pseudomonadota</taxon>
        <taxon>Betaproteobacteria</taxon>
        <taxon>Burkholderiales</taxon>
        <taxon>Oxalobacteraceae</taxon>
        <taxon>Herbaspirillum</taxon>
    </lineage>
</organism>
<evidence type="ECO:0000256" key="2">
    <source>
        <dbReference type="ARBA" id="ARBA00023125"/>
    </source>
</evidence>
<dbReference type="EMBL" id="CP008956">
    <property type="protein sequence ID" value="QJQ03307.1"/>
    <property type="molecule type" value="Genomic_DNA"/>
</dbReference>
<dbReference type="InterPro" id="IPR036390">
    <property type="entry name" value="WH_DNA-bd_sf"/>
</dbReference>
<evidence type="ECO:0000256" key="4">
    <source>
        <dbReference type="SAM" id="MobiDB-lite"/>
    </source>
</evidence>
<feature type="domain" description="HTH gntR-type" evidence="5">
    <location>
        <begin position="5"/>
        <end position="73"/>
    </location>
</feature>
<dbReference type="InterPro" id="IPR011711">
    <property type="entry name" value="GntR_C"/>
</dbReference>
<dbReference type="AlphaFoldDB" id="A0A6M3ZXK5"/>
<dbReference type="GO" id="GO:0003700">
    <property type="term" value="F:DNA-binding transcription factor activity"/>
    <property type="evidence" value="ECO:0007669"/>
    <property type="project" value="InterPro"/>
</dbReference>
<dbReference type="InterPro" id="IPR008920">
    <property type="entry name" value="TF_FadR/GntR_C"/>
</dbReference>
<evidence type="ECO:0000259" key="5">
    <source>
        <dbReference type="PROSITE" id="PS50949"/>
    </source>
</evidence>
<dbReference type="SMART" id="SM00345">
    <property type="entry name" value="HTH_GNTR"/>
    <property type="match status" value="1"/>
</dbReference>
<keyword evidence="3" id="KW-0804">Transcription</keyword>
<dbReference type="Gene3D" id="1.10.10.10">
    <property type="entry name" value="Winged helix-like DNA-binding domain superfamily/Winged helix DNA-binding domain"/>
    <property type="match status" value="1"/>
</dbReference>
<proteinExistence type="predicted"/>
<reference evidence="6 7" key="1">
    <citation type="journal article" date="2012" name="J. Bacteriol.">
        <title>Genome sequence of the pathogenic Herbaspirillum seropedicae strain Os34, isolated from rice roots.</title>
        <authorList>
            <person name="Ye W."/>
            <person name="Ye S."/>
            <person name="Liu J."/>
            <person name="Chang S."/>
            <person name="Chen M."/>
            <person name="Zhu B."/>
            <person name="Guo L."/>
            <person name="An Q."/>
        </authorList>
    </citation>
    <scope>NUCLEOTIDE SEQUENCE [LARGE SCALE GENOMIC DNA]</scope>
    <source>
        <strain evidence="6 7">Os34</strain>
    </source>
</reference>
<protein>
    <submittedName>
        <fullName evidence="6">FadR family transcriptional regulator</fullName>
    </submittedName>
</protein>
<dbReference type="SUPFAM" id="SSF48008">
    <property type="entry name" value="GntR ligand-binding domain-like"/>
    <property type="match status" value="1"/>
</dbReference>
<dbReference type="Pfam" id="PF00392">
    <property type="entry name" value="GntR"/>
    <property type="match status" value="1"/>
</dbReference>
<keyword evidence="2" id="KW-0238">DNA-binding</keyword>
<dbReference type="InterPro" id="IPR000524">
    <property type="entry name" value="Tscrpt_reg_HTH_GntR"/>
</dbReference>
<dbReference type="SUPFAM" id="SSF46785">
    <property type="entry name" value="Winged helix' DNA-binding domain"/>
    <property type="match status" value="1"/>
</dbReference>
<evidence type="ECO:0000313" key="7">
    <source>
        <dbReference type="Proteomes" id="UP000501648"/>
    </source>
</evidence>
<name>A0A6M3ZXK5_9BURK</name>
<accession>A0A6M3ZXK5</accession>
<evidence type="ECO:0000313" key="6">
    <source>
        <dbReference type="EMBL" id="QJQ03307.1"/>
    </source>
</evidence>
<dbReference type="PRINTS" id="PR00035">
    <property type="entry name" value="HTHGNTR"/>
</dbReference>
<feature type="region of interest" description="Disordered" evidence="4">
    <location>
        <begin position="226"/>
        <end position="251"/>
    </location>
</feature>
<dbReference type="CDD" id="cd07377">
    <property type="entry name" value="WHTH_GntR"/>
    <property type="match status" value="1"/>
</dbReference>
<dbReference type="InterPro" id="IPR036388">
    <property type="entry name" value="WH-like_DNA-bd_sf"/>
</dbReference>
<evidence type="ECO:0000256" key="3">
    <source>
        <dbReference type="ARBA" id="ARBA00023163"/>
    </source>
</evidence>
<evidence type="ECO:0000256" key="1">
    <source>
        <dbReference type="ARBA" id="ARBA00023015"/>
    </source>
</evidence>
<dbReference type="PANTHER" id="PTHR43537:SF5">
    <property type="entry name" value="UXU OPERON TRANSCRIPTIONAL REGULATOR"/>
    <property type="match status" value="1"/>
</dbReference>
<dbReference type="PANTHER" id="PTHR43537">
    <property type="entry name" value="TRANSCRIPTIONAL REGULATOR, GNTR FAMILY"/>
    <property type="match status" value="1"/>
</dbReference>
<gene>
    <name evidence="6" type="ORF">C798_24665</name>
</gene>
<dbReference type="RefSeq" id="WP_017449771.1">
    <property type="nucleotide sequence ID" value="NZ_CP008956.1"/>
</dbReference>
<keyword evidence="1" id="KW-0805">Transcription regulation</keyword>
<dbReference type="Proteomes" id="UP000501648">
    <property type="component" value="Chromosome"/>
</dbReference>
<dbReference type="PROSITE" id="PS50949">
    <property type="entry name" value="HTH_GNTR"/>
    <property type="match status" value="1"/>
</dbReference>
<dbReference type="GO" id="GO:0003677">
    <property type="term" value="F:DNA binding"/>
    <property type="evidence" value="ECO:0007669"/>
    <property type="project" value="UniProtKB-KW"/>
</dbReference>
<dbReference type="SMART" id="SM00895">
    <property type="entry name" value="FCD"/>
    <property type="match status" value="1"/>
</dbReference>
<dbReference type="Pfam" id="PF07729">
    <property type="entry name" value="FCD"/>
    <property type="match status" value="1"/>
</dbReference>